<dbReference type="GO" id="GO:0003735">
    <property type="term" value="F:structural constituent of ribosome"/>
    <property type="evidence" value="ECO:0007669"/>
    <property type="project" value="InterPro"/>
</dbReference>
<dbReference type="GO" id="GO:0022627">
    <property type="term" value="C:cytosolic small ribosomal subunit"/>
    <property type="evidence" value="ECO:0007669"/>
    <property type="project" value="TreeGrafter"/>
</dbReference>
<organism evidence="6">
    <name type="scientific">Melanopsichium pennsylvanicum 4</name>
    <dbReference type="NCBI Taxonomy" id="1398559"/>
    <lineage>
        <taxon>Eukaryota</taxon>
        <taxon>Fungi</taxon>
        <taxon>Dikarya</taxon>
        <taxon>Basidiomycota</taxon>
        <taxon>Ustilaginomycotina</taxon>
        <taxon>Ustilaginomycetes</taxon>
        <taxon>Ustilaginales</taxon>
        <taxon>Ustilaginaceae</taxon>
        <taxon>Melanopsichium</taxon>
    </lineage>
</organism>
<comment type="cofactor">
    <cofactor evidence="1">
        <name>Zn(2+)</name>
        <dbReference type="ChEBI" id="CHEBI:29105"/>
    </cofactor>
</comment>
<reference evidence="6" key="1">
    <citation type="journal article" date="2014" name="Genome Biol. Evol.">
        <title>Gene Loss Rather Than Gene Gain Is Associated with a Host Jump from Monocots to Dicots in the Smut Fungus Melanopsichium pennsylvanicum.</title>
        <authorList>
            <person name="Sharma R."/>
            <person name="Mishra B."/>
            <person name="Runge F."/>
            <person name="Thines M."/>
        </authorList>
    </citation>
    <scope>NUCLEOTIDE SEQUENCE</scope>
    <source>
        <strain evidence="6">4</strain>
    </source>
</reference>
<evidence type="ECO:0000256" key="4">
    <source>
        <dbReference type="ARBA" id="ARBA00022980"/>
    </source>
</evidence>
<accession>A0A077R427</accession>
<dbReference type="GO" id="GO:0002181">
    <property type="term" value="P:cytoplasmic translation"/>
    <property type="evidence" value="ECO:0007669"/>
    <property type="project" value="TreeGrafter"/>
</dbReference>
<evidence type="ECO:0000256" key="2">
    <source>
        <dbReference type="ARBA" id="ARBA00009083"/>
    </source>
</evidence>
<dbReference type="InterPro" id="IPR001209">
    <property type="entry name" value="Ribosomal_uS14"/>
</dbReference>
<keyword evidence="4 6" id="KW-0689">Ribosomal protein</keyword>
<dbReference type="SUPFAM" id="SSF57716">
    <property type="entry name" value="Glucocorticoid receptor-like (DNA-binding domain)"/>
    <property type="match status" value="1"/>
</dbReference>
<dbReference type="EMBL" id="HG529590">
    <property type="protein sequence ID" value="CDI53736.1"/>
    <property type="molecule type" value="Genomic_DNA"/>
</dbReference>
<comment type="similarity">
    <text evidence="2">Belongs to the universal ribosomal protein uS14 family.</text>
</comment>
<dbReference type="InterPro" id="IPR043140">
    <property type="entry name" value="Ribosomal_uS14_sf"/>
</dbReference>
<keyword evidence="3" id="KW-0862">Zinc</keyword>
<evidence type="ECO:0000256" key="5">
    <source>
        <dbReference type="ARBA" id="ARBA00023274"/>
    </source>
</evidence>
<dbReference type="PANTHER" id="PTHR12010:SF2">
    <property type="entry name" value="40S RIBOSOMAL PROTEIN S29"/>
    <property type="match status" value="1"/>
</dbReference>
<name>A0A077R427_9BASI</name>
<evidence type="ECO:0000313" key="6">
    <source>
        <dbReference type="EMBL" id="CDI53736.1"/>
    </source>
</evidence>
<dbReference type="PROSITE" id="PS00527">
    <property type="entry name" value="RIBOSOMAL_S14"/>
    <property type="match status" value="1"/>
</dbReference>
<dbReference type="InterPro" id="IPR039744">
    <property type="entry name" value="RIbosomal_uS14_euk_arc"/>
</dbReference>
<dbReference type="PANTHER" id="PTHR12010">
    <property type="entry name" value="40S RIBOSOMAL PROTEIN S29"/>
    <property type="match status" value="1"/>
</dbReference>
<proteinExistence type="inferred from homology"/>
<dbReference type="Gene3D" id="4.10.830.10">
    <property type="entry name" value="30s Ribosomal Protein S14, Chain N"/>
    <property type="match status" value="1"/>
</dbReference>
<evidence type="ECO:0000256" key="3">
    <source>
        <dbReference type="ARBA" id="ARBA00022833"/>
    </source>
</evidence>
<sequence length="56" mass="6683">MTFQTLWFSHPRKFGKGSRQCRVCGNQGGIIRKYGLDICRQCFRERADQIGFHKYR</sequence>
<evidence type="ECO:0000256" key="1">
    <source>
        <dbReference type="ARBA" id="ARBA00001947"/>
    </source>
</evidence>
<dbReference type="InterPro" id="IPR018271">
    <property type="entry name" value="Ribosomal_uS14_CS"/>
</dbReference>
<dbReference type="GO" id="GO:0008270">
    <property type="term" value="F:zinc ion binding"/>
    <property type="evidence" value="ECO:0007669"/>
    <property type="project" value="InterPro"/>
</dbReference>
<protein>
    <submittedName>
        <fullName evidence="6">Probable RPS29B-ribosomal protein S29.e.B</fullName>
    </submittedName>
</protein>
<dbReference type="Pfam" id="PF00253">
    <property type="entry name" value="Ribosomal_S14"/>
    <property type="match status" value="1"/>
</dbReference>
<dbReference type="AlphaFoldDB" id="A0A077R427"/>
<dbReference type="FunFam" id="4.10.830.10:FF:000002">
    <property type="entry name" value="40S ribosomal protein S29"/>
    <property type="match status" value="1"/>
</dbReference>
<keyword evidence="5" id="KW-0687">Ribonucleoprotein</keyword>
<dbReference type="NCBIfam" id="NF004424">
    <property type="entry name" value="PRK05766.1"/>
    <property type="match status" value="1"/>
</dbReference>